<dbReference type="Proteomes" id="UP001589810">
    <property type="component" value="Unassembled WGS sequence"/>
</dbReference>
<dbReference type="Gene3D" id="3.40.50.280">
    <property type="entry name" value="Cobalamin-binding domain"/>
    <property type="match status" value="1"/>
</dbReference>
<dbReference type="RefSeq" id="WP_273943404.1">
    <property type="nucleotide sequence ID" value="NZ_CP097263.1"/>
</dbReference>
<keyword evidence="4" id="KW-1185">Reference proteome</keyword>
<evidence type="ECO:0000259" key="2">
    <source>
        <dbReference type="Pfam" id="PF01642"/>
    </source>
</evidence>
<dbReference type="EMBL" id="JBHLUD010000011">
    <property type="protein sequence ID" value="MFC0546055.1"/>
    <property type="molecule type" value="Genomic_DNA"/>
</dbReference>
<gene>
    <name evidence="3" type="ORF">ACFFH7_31385</name>
</gene>
<dbReference type="CDD" id="cd03677">
    <property type="entry name" value="MM_CoA_mutase_beta"/>
    <property type="match status" value="1"/>
</dbReference>
<evidence type="ECO:0000313" key="4">
    <source>
        <dbReference type="Proteomes" id="UP001589810"/>
    </source>
</evidence>
<evidence type="ECO:0000256" key="1">
    <source>
        <dbReference type="ARBA" id="ARBA00011870"/>
    </source>
</evidence>
<dbReference type="SUPFAM" id="SSF51703">
    <property type="entry name" value="Cobalamin (vitamin B12)-dependent enzymes"/>
    <property type="match status" value="1"/>
</dbReference>
<dbReference type="Pfam" id="PF01642">
    <property type="entry name" value="MM_CoA_mutase"/>
    <property type="match status" value="1"/>
</dbReference>
<comment type="subunit">
    <text evidence="1">Heterodimer of an alpha and a beta chain.</text>
</comment>
<dbReference type="PANTHER" id="PTHR48101">
    <property type="entry name" value="METHYLMALONYL-COA MUTASE, MITOCHONDRIAL-RELATED"/>
    <property type="match status" value="1"/>
</dbReference>
<proteinExistence type="predicted"/>
<evidence type="ECO:0000313" key="3">
    <source>
        <dbReference type="EMBL" id="MFC0546055.1"/>
    </source>
</evidence>
<sequence>MTTPSTTGPAELPLAAEFPQADRAQWRRSVESVLRKSGVLGEGQQHDSAEDLLATTTYDGITISPLYTASDTAPSGGFPGLAPYVRGGRPAGQGWDVRQRHADPDSAVTNREVLADLENGAGSVWLMVGDGGVPIADLGDALNGVYLDLASVVLDAGAEFSAAAEAYFSVLDVPASAAIGNLGIDPLGVHARTGAAPDLDAAVSLAVRTSRAYPKLRAIVVDALPYHDAGGSDAEELGCSIAAGVTYLRALTAAGLDVAAAAQLLEFRYAATADQFMTIAKLRAARRLWTRVTEVSGAASAQVQHAVTSSAMLTQRDPWVNMLRTTLACFAAGTGGADAVTVQTFDAAIGLPDPFSRRIARNTQALLLEESHLGQVIDPAGGSWYVERLTDDLARAGWAWFQEIERAGGLVSANSLVQERLAATWARRGENIAHRKDALTGVSEFPNLAEKPVRRKPLPAVQTGGLPRVRYAQAFEELRDRSDALLAETGARPQVFLATLGPVAVHTGRSTFAANLFNAGGIETPAGSVAEFEGGVACVCSSDKLYAEEAAAAVAALKAAGATHVFLAGSPKKWAETGADAFVFAGCDALSVLHATYRFLSGRQLEGTR</sequence>
<dbReference type="PANTHER" id="PTHR48101:SF4">
    <property type="entry name" value="METHYLMALONYL-COA MUTASE, MITOCHONDRIAL"/>
    <property type="match status" value="1"/>
</dbReference>
<protein>
    <submittedName>
        <fullName evidence="3">Methylmalonyl-CoA mutase subunit beta</fullName>
    </submittedName>
</protein>
<feature type="domain" description="Methylmalonyl-CoA mutase alpha/beta chain catalytic" evidence="2">
    <location>
        <begin position="128"/>
        <end position="456"/>
    </location>
</feature>
<dbReference type="InterPro" id="IPR006099">
    <property type="entry name" value="MeMalonylCoA_mutase_a/b_cat"/>
</dbReference>
<organism evidence="3 4">
    <name type="scientific">Kutzneria chonburiensis</name>
    <dbReference type="NCBI Taxonomy" id="1483604"/>
    <lineage>
        <taxon>Bacteria</taxon>
        <taxon>Bacillati</taxon>
        <taxon>Actinomycetota</taxon>
        <taxon>Actinomycetes</taxon>
        <taxon>Pseudonocardiales</taxon>
        <taxon>Pseudonocardiaceae</taxon>
        <taxon>Kutzneria</taxon>
    </lineage>
</organism>
<accession>A0ABV6N0H1</accession>
<reference evidence="3 4" key="1">
    <citation type="submission" date="2024-09" db="EMBL/GenBank/DDBJ databases">
        <authorList>
            <person name="Sun Q."/>
            <person name="Mori K."/>
        </authorList>
    </citation>
    <scope>NUCLEOTIDE SEQUENCE [LARGE SCALE GENOMIC DNA]</scope>
    <source>
        <strain evidence="3 4">TBRC 1432</strain>
    </source>
</reference>
<comment type="caution">
    <text evidence="3">The sequence shown here is derived from an EMBL/GenBank/DDBJ whole genome shotgun (WGS) entry which is preliminary data.</text>
</comment>
<name>A0ABV6N0H1_9PSEU</name>
<dbReference type="Gene3D" id="3.20.20.240">
    <property type="entry name" value="Methylmalonyl-CoA mutase"/>
    <property type="match status" value="1"/>
</dbReference>
<dbReference type="InterPro" id="IPR016176">
    <property type="entry name" value="Cbl-dep_enz_cat"/>
</dbReference>